<proteinExistence type="predicted"/>
<dbReference type="InParanoid" id="D8RB56"/>
<accession>D8RB56</accession>
<dbReference type="Proteomes" id="UP000001514">
    <property type="component" value="Unassembled WGS sequence"/>
</dbReference>
<reference evidence="1 2" key="1">
    <citation type="journal article" date="2011" name="Science">
        <title>The Selaginella genome identifies genetic changes associated with the evolution of vascular plants.</title>
        <authorList>
            <person name="Banks J.A."/>
            <person name="Nishiyama T."/>
            <person name="Hasebe M."/>
            <person name="Bowman J.L."/>
            <person name="Gribskov M."/>
            <person name="dePamphilis C."/>
            <person name="Albert V.A."/>
            <person name="Aono N."/>
            <person name="Aoyama T."/>
            <person name="Ambrose B.A."/>
            <person name="Ashton N.W."/>
            <person name="Axtell M.J."/>
            <person name="Barker E."/>
            <person name="Barker M.S."/>
            <person name="Bennetzen J.L."/>
            <person name="Bonawitz N.D."/>
            <person name="Chapple C."/>
            <person name="Cheng C."/>
            <person name="Correa L.G."/>
            <person name="Dacre M."/>
            <person name="DeBarry J."/>
            <person name="Dreyer I."/>
            <person name="Elias M."/>
            <person name="Engstrom E.M."/>
            <person name="Estelle M."/>
            <person name="Feng L."/>
            <person name="Finet C."/>
            <person name="Floyd S.K."/>
            <person name="Frommer W.B."/>
            <person name="Fujita T."/>
            <person name="Gramzow L."/>
            <person name="Gutensohn M."/>
            <person name="Harholt J."/>
            <person name="Hattori M."/>
            <person name="Heyl A."/>
            <person name="Hirai T."/>
            <person name="Hiwatashi Y."/>
            <person name="Ishikawa M."/>
            <person name="Iwata M."/>
            <person name="Karol K.G."/>
            <person name="Koehler B."/>
            <person name="Kolukisaoglu U."/>
            <person name="Kubo M."/>
            <person name="Kurata T."/>
            <person name="Lalonde S."/>
            <person name="Li K."/>
            <person name="Li Y."/>
            <person name="Litt A."/>
            <person name="Lyons E."/>
            <person name="Manning G."/>
            <person name="Maruyama T."/>
            <person name="Michael T.P."/>
            <person name="Mikami K."/>
            <person name="Miyazaki S."/>
            <person name="Morinaga S."/>
            <person name="Murata T."/>
            <person name="Mueller-Roeber B."/>
            <person name="Nelson D.R."/>
            <person name="Obara M."/>
            <person name="Oguri Y."/>
            <person name="Olmstead R.G."/>
            <person name="Onodera N."/>
            <person name="Petersen B.L."/>
            <person name="Pils B."/>
            <person name="Prigge M."/>
            <person name="Rensing S.A."/>
            <person name="Riano-Pachon D.M."/>
            <person name="Roberts A.W."/>
            <person name="Sato Y."/>
            <person name="Scheller H.V."/>
            <person name="Schulz B."/>
            <person name="Schulz C."/>
            <person name="Shakirov E.V."/>
            <person name="Shibagaki N."/>
            <person name="Shinohara N."/>
            <person name="Shippen D.E."/>
            <person name="Soerensen I."/>
            <person name="Sotooka R."/>
            <person name="Sugimoto N."/>
            <person name="Sugita M."/>
            <person name="Sumikawa N."/>
            <person name="Tanurdzic M."/>
            <person name="Theissen G."/>
            <person name="Ulvskov P."/>
            <person name="Wakazuki S."/>
            <person name="Weng J.K."/>
            <person name="Willats W.W."/>
            <person name="Wipf D."/>
            <person name="Wolf P.G."/>
            <person name="Yang L."/>
            <person name="Zimmer A.D."/>
            <person name="Zhu Q."/>
            <person name="Mitros T."/>
            <person name="Hellsten U."/>
            <person name="Loque D."/>
            <person name="Otillar R."/>
            <person name="Salamov A."/>
            <person name="Schmutz J."/>
            <person name="Shapiro H."/>
            <person name="Lindquist E."/>
            <person name="Lucas S."/>
            <person name="Rokhsar D."/>
            <person name="Grigoriev I.V."/>
        </authorList>
    </citation>
    <scope>NUCLEOTIDE SEQUENCE [LARGE SCALE GENOMIC DNA]</scope>
</reference>
<dbReference type="EMBL" id="GL377575">
    <property type="protein sequence ID" value="EFJ30740.1"/>
    <property type="molecule type" value="Genomic_DNA"/>
</dbReference>
<evidence type="ECO:0000313" key="2">
    <source>
        <dbReference type="Proteomes" id="UP000001514"/>
    </source>
</evidence>
<dbReference type="KEGG" id="smo:SELMODRAFT_409343"/>
<gene>
    <name evidence="1" type="ORF">SELMODRAFT_409343</name>
</gene>
<keyword evidence="2" id="KW-1185">Reference proteome</keyword>
<evidence type="ECO:0000313" key="1">
    <source>
        <dbReference type="EMBL" id="EFJ30740.1"/>
    </source>
</evidence>
<dbReference type="HOGENOM" id="CLU_1819186_0_0_1"/>
<protein>
    <submittedName>
        <fullName evidence="1">Uncharacterized protein</fullName>
    </submittedName>
</protein>
<dbReference type="Gramene" id="EFJ30740">
    <property type="protein sequence ID" value="EFJ30740"/>
    <property type="gene ID" value="SELMODRAFT_409343"/>
</dbReference>
<name>D8RB56_SELML</name>
<sequence>MWASTALRTSLCAGIWDEDLTYTNIRLCVDSYKRRPISIEAVQEELQQQQQQEMPLLSPPLIKCCEYELLVDNNLSTSDVVFNEKCGPFDQEKYDELVENVEVGKMIVACAGFNKLFAWPGNACVDLFKLSGGGCGGAHQVV</sequence>
<dbReference type="AlphaFoldDB" id="D8RB56"/>
<organism evidence="2">
    <name type="scientific">Selaginella moellendorffii</name>
    <name type="common">Spikemoss</name>
    <dbReference type="NCBI Taxonomy" id="88036"/>
    <lineage>
        <taxon>Eukaryota</taxon>
        <taxon>Viridiplantae</taxon>
        <taxon>Streptophyta</taxon>
        <taxon>Embryophyta</taxon>
        <taxon>Tracheophyta</taxon>
        <taxon>Lycopodiopsida</taxon>
        <taxon>Selaginellales</taxon>
        <taxon>Selaginellaceae</taxon>
        <taxon>Selaginella</taxon>
    </lineage>
</organism>